<evidence type="ECO:0000259" key="9">
    <source>
        <dbReference type="Pfam" id="PF00884"/>
    </source>
</evidence>
<dbReference type="PANTHER" id="PTHR30443:SF4">
    <property type="entry name" value="PHOSPHOETHANOLAMINE TRANSFERASE OPGE-RELATED"/>
    <property type="match status" value="1"/>
</dbReference>
<dbReference type="STRING" id="1443941.A9J31_10755"/>
<dbReference type="InterPro" id="IPR000917">
    <property type="entry name" value="Sulfatase_N"/>
</dbReference>
<dbReference type="CDD" id="cd16017">
    <property type="entry name" value="LptA"/>
    <property type="match status" value="1"/>
</dbReference>
<evidence type="ECO:0000313" key="10">
    <source>
        <dbReference type="EMBL" id="OBX27380.1"/>
    </source>
</evidence>
<dbReference type="GO" id="GO:0016776">
    <property type="term" value="F:phosphotransferase activity, phosphate group as acceptor"/>
    <property type="evidence" value="ECO:0007669"/>
    <property type="project" value="TreeGrafter"/>
</dbReference>
<feature type="transmembrane region" description="Helical" evidence="8">
    <location>
        <begin position="138"/>
        <end position="158"/>
    </location>
</feature>
<dbReference type="PANTHER" id="PTHR30443">
    <property type="entry name" value="INNER MEMBRANE PROTEIN"/>
    <property type="match status" value="1"/>
</dbReference>
<gene>
    <name evidence="10" type="ORF">A9J31_10755</name>
</gene>
<proteinExistence type="inferred from homology"/>
<accession>A0A1A7R545</accession>
<organism evidence="10 11">
    <name type="scientific">Acinetobacter gandensis</name>
    <dbReference type="NCBI Taxonomy" id="1443941"/>
    <lineage>
        <taxon>Bacteria</taxon>
        <taxon>Pseudomonadati</taxon>
        <taxon>Pseudomonadota</taxon>
        <taxon>Gammaproteobacteria</taxon>
        <taxon>Moraxellales</taxon>
        <taxon>Moraxellaceae</taxon>
        <taxon>Acinetobacter</taxon>
    </lineage>
</organism>
<dbReference type="OrthoDB" id="9786870at2"/>
<dbReference type="EMBL" id="LZDS01000030">
    <property type="protein sequence ID" value="OBX27380.1"/>
    <property type="molecule type" value="Genomic_DNA"/>
</dbReference>
<dbReference type="RefSeq" id="WP_067767788.1">
    <property type="nucleotide sequence ID" value="NZ_LZDS01000030.1"/>
</dbReference>
<keyword evidence="2" id="KW-1003">Cell membrane</keyword>
<dbReference type="InterPro" id="IPR058130">
    <property type="entry name" value="PEA_transf_C"/>
</dbReference>
<comment type="caution">
    <text evidence="10">The sequence shown here is derived from an EMBL/GenBank/DDBJ whole genome shotgun (WGS) entry which is preliminary data.</text>
</comment>
<dbReference type="Proteomes" id="UP000185753">
    <property type="component" value="Unassembled WGS sequence"/>
</dbReference>
<evidence type="ECO:0000256" key="3">
    <source>
        <dbReference type="ARBA" id="ARBA00022679"/>
    </source>
</evidence>
<dbReference type="Pfam" id="PF00884">
    <property type="entry name" value="Sulfatase"/>
    <property type="match status" value="1"/>
</dbReference>
<dbReference type="AlphaFoldDB" id="A0A1A7R545"/>
<evidence type="ECO:0000256" key="7">
    <source>
        <dbReference type="ARBA" id="ARBA00038481"/>
    </source>
</evidence>
<feature type="domain" description="Sulfatase N-terminal" evidence="9">
    <location>
        <begin position="191"/>
        <end position="450"/>
    </location>
</feature>
<dbReference type="GO" id="GO:0009244">
    <property type="term" value="P:lipopolysaccharide core region biosynthetic process"/>
    <property type="evidence" value="ECO:0007669"/>
    <property type="project" value="TreeGrafter"/>
</dbReference>
<feature type="transmembrane region" description="Helical" evidence="8">
    <location>
        <begin position="31"/>
        <end position="48"/>
    </location>
</feature>
<evidence type="ECO:0000256" key="8">
    <source>
        <dbReference type="SAM" id="Phobius"/>
    </source>
</evidence>
<keyword evidence="6 8" id="KW-0472">Membrane</keyword>
<evidence type="ECO:0000256" key="6">
    <source>
        <dbReference type="ARBA" id="ARBA00023136"/>
    </source>
</evidence>
<dbReference type="GO" id="GO:0005886">
    <property type="term" value="C:plasma membrane"/>
    <property type="evidence" value="ECO:0007669"/>
    <property type="project" value="UniProtKB-SubCell"/>
</dbReference>
<dbReference type="Gene3D" id="3.40.720.10">
    <property type="entry name" value="Alkaline Phosphatase, subunit A"/>
    <property type="match status" value="1"/>
</dbReference>
<feature type="transmembrane region" description="Helical" evidence="8">
    <location>
        <begin position="5"/>
        <end position="25"/>
    </location>
</feature>
<dbReference type="InterPro" id="IPR040423">
    <property type="entry name" value="PEA_transferase"/>
</dbReference>
<keyword evidence="3" id="KW-0808">Transferase</keyword>
<dbReference type="SUPFAM" id="SSF53649">
    <property type="entry name" value="Alkaline phosphatase-like"/>
    <property type="match status" value="1"/>
</dbReference>
<evidence type="ECO:0000256" key="4">
    <source>
        <dbReference type="ARBA" id="ARBA00022692"/>
    </source>
</evidence>
<evidence type="ECO:0000256" key="2">
    <source>
        <dbReference type="ARBA" id="ARBA00022475"/>
    </source>
</evidence>
<evidence type="ECO:0000313" key="11">
    <source>
        <dbReference type="Proteomes" id="UP000185753"/>
    </source>
</evidence>
<keyword evidence="11" id="KW-1185">Reference proteome</keyword>
<evidence type="ECO:0000256" key="5">
    <source>
        <dbReference type="ARBA" id="ARBA00022989"/>
    </source>
</evidence>
<comment type="similarity">
    <text evidence="7">Belongs to the phosphoethanolamine transferase family.</text>
</comment>
<evidence type="ECO:0000256" key="1">
    <source>
        <dbReference type="ARBA" id="ARBA00004651"/>
    </source>
</evidence>
<keyword evidence="5 8" id="KW-1133">Transmembrane helix</keyword>
<name>A0A1A7R545_9GAMM</name>
<sequence>MLKTYLFPFLLSIGFCVGLGFWDYLSEIKDAPLFFVMVLSSTFFFIAVKQLKNKIIKASFLVIFFFICLYIASGTGILQGHMSLGIVASMFQSNTNEVFEFLTVIEPQFIIFAFILFFALSCYLFIFDSQKQSSYKKVILALIFLVNGISIFGIQAALATVKYKQEEAKLLEDNSQIVDWKIQKVDAVYDNQVIIIGESVQRDYLSLYGYAEKTTPFLSRMPLKVVDHYIATAPNTVTSLTRTLAKIDQDKNPQIAMNVVTLAKQAGYNTVWISNQGFMGKNDTAISKIAIHADHQFFLKSGNYMSSNIDDMKMLDILQEQVKKYPNQKNVFFVHMMGSHPDACERLFDAPRLYMSKPEKIDCYLSSINKLDQFVEQTYSVLNTAQRSFSINYFSDHGMTVDEDSYHVDNEYKDNYQVPFFVLTSDAKNKIEYKKTISGYDYMNIYAGLLGIQTPLLNGKRHLETIPDNKNVTVFDWDDYISYNSLKGQ</sequence>
<protein>
    <recommendedName>
        <fullName evidence="9">Sulfatase N-terminal domain-containing protein</fullName>
    </recommendedName>
</protein>
<dbReference type="InterPro" id="IPR017850">
    <property type="entry name" value="Alkaline_phosphatase_core_sf"/>
</dbReference>
<reference evidence="11" key="1">
    <citation type="submission" date="2016-06" db="EMBL/GenBank/DDBJ databases">
        <authorList>
            <person name="Radolfova-Krizova L."/>
            <person name="Nemec A."/>
        </authorList>
    </citation>
    <scope>NUCLEOTIDE SEQUENCE [LARGE SCALE GENOMIC DNA]</scope>
    <source>
        <strain evidence="11">ANC 4275</strain>
    </source>
</reference>
<feature type="transmembrane region" description="Helical" evidence="8">
    <location>
        <begin position="60"/>
        <end position="88"/>
    </location>
</feature>
<comment type="subcellular location">
    <subcellularLocation>
        <location evidence="1">Cell membrane</location>
        <topology evidence="1">Multi-pass membrane protein</topology>
    </subcellularLocation>
</comment>
<keyword evidence="4 8" id="KW-0812">Transmembrane</keyword>
<feature type="transmembrane region" description="Helical" evidence="8">
    <location>
        <begin position="108"/>
        <end position="126"/>
    </location>
</feature>